<dbReference type="EMBL" id="MU003525">
    <property type="protein sequence ID" value="KAF2466478.1"/>
    <property type="molecule type" value="Genomic_DNA"/>
</dbReference>
<name>A0ACB6QIR0_9PLEO</name>
<evidence type="ECO:0000313" key="2">
    <source>
        <dbReference type="Proteomes" id="UP000799755"/>
    </source>
</evidence>
<accession>A0ACB6QIR0</accession>
<dbReference type="Proteomes" id="UP000799755">
    <property type="component" value="Unassembled WGS sequence"/>
</dbReference>
<reference evidence="1" key="1">
    <citation type="journal article" date="2020" name="Stud. Mycol.">
        <title>101 Dothideomycetes genomes: a test case for predicting lifestyles and emergence of pathogens.</title>
        <authorList>
            <person name="Haridas S."/>
            <person name="Albert R."/>
            <person name="Binder M."/>
            <person name="Bloem J."/>
            <person name="Labutti K."/>
            <person name="Salamov A."/>
            <person name="Andreopoulos B."/>
            <person name="Baker S."/>
            <person name="Barry K."/>
            <person name="Bills G."/>
            <person name="Bluhm B."/>
            <person name="Cannon C."/>
            <person name="Castanera R."/>
            <person name="Culley D."/>
            <person name="Daum C."/>
            <person name="Ezra D."/>
            <person name="Gonzalez J."/>
            <person name="Henrissat B."/>
            <person name="Kuo A."/>
            <person name="Liang C."/>
            <person name="Lipzen A."/>
            <person name="Lutzoni F."/>
            <person name="Magnuson J."/>
            <person name="Mondo S."/>
            <person name="Nolan M."/>
            <person name="Ohm R."/>
            <person name="Pangilinan J."/>
            <person name="Park H.-J."/>
            <person name="Ramirez L."/>
            <person name="Alfaro M."/>
            <person name="Sun H."/>
            <person name="Tritt A."/>
            <person name="Yoshinaga Y."/>
            <person name="Zwiers L.-H."/>
            <person name="Turgeon B."/>
            <person name="Goodwin S."/>
            <person name="Spatafora J."/>
            <person name="Crous P."/>
            <person name="Grigoriev I."/>
        </authorList>
    </citation>
    <scope>NUCLEOTIDE SEQUENCE</scope>
    <source>
        <strain evidence="1">ATCC 200398</strain>
    </source>
</reference>
<sequence>MRTPWAYHHPSSTMSSSSARYSHISSSESSESTITSEIVCPTLYTIRHRQTRIPVHYTPTPINKSFYPPPTSSNAATSSLQSPTPPVTQTVLESFLVPINAHVRSTWSRSAQDVEEEILESNKVKKDAMSEYTDPKVQSGVGFLREVSEGILPFAGCDDGGDGVLIRRLGGMGMGMGMPVSLVNKH</sequence>
<protein>
    <submittedName>
        <fullName evidence="1">Uncharacterized protein</fullName>
    </submittedName>
</protein>
<gene>
    <name evidence="1" type="ORF">BDR25DRAFT_359808</name>
</gene>
<organism evidence="1 2">
    <name type="scientific">Lindgomyces ingoldianus</name>
    <dbReference type="NCBI Taxonomy" id="673940"/>
    <lineage>
        <taxon>Eukaryota</taxon>
        <taxon>Fungi</taxon>
        <taxon>Dikarya</taxon>
        <taxon>Ascomycota</taxon>
        <taxon>Pezizomycotina</taxon>
        <taxon>Dothideomycetes</taxon>
        <taxon>Pleosporomycetidae</taxon>
        <taxon>Pleosporales</taxon>
        <taxon>Lindgomycetaceae</taxon>
        <taxon>Lindgomyces</taxon>
    </lineage>
</organism>
<keyword evidence="2" id="KW-1185">Reference proteome</keyword>
<proteinExistence type="predicted"/>
<comment type="caution">
    <text evidence="1">The sequence shown here is derived from an EMBL/GenBank/DDBJ whole genome shotgun (WGS) entry which is preliminary data.</text>
</comment>
<evidence type="ECO:0000313" key="1">
    <source>
        <dbReference type="EMBL" id="KAF2466478.1"/>
    </source>
</evidence>